<proteinExistence type="predicted"/>
<dbReference type="Proteomes" id="UP000600080">
    <property type="component" value="Unassembled WGS sequence"/>
</dbReference>
<dbReference type="EMBL" id="BMND01000044">
    <property type="protein sequence ID" value="GGN61994.1"/>
    <property type="molecule type" value="Genomic_DNA"/>
</dbReference>
<organism evidence="2 3">
    <name type="scientific">Streptomyces kronopolitis</name>
    <dbReference type="NCBI Taxonomy" id="1612435"/>
    <lineage>
        <taxon>Bacteria</taxon>
        <taxon>Bacillati</taxon>
        <taxon>Actinomycetota</taxon>
        <taxon>Actinomycetes</taxon>
        <taxon>Kitasatosporales</taxon>
        <taxon>Streptomycetaceae</taxon>
        <taxon>Streptomyces</taxon>
    </lineage>
</organism>
<keyword evidence="3" id="KW-1185">Reference proteome</keyword>
<evidence type="ECO:0000256" key="1">
    <source>
        <dbReference type="SAM" id="MobiDB-lite"/>
    </source>
</evidence>
<accession>A0ABQ2K0S6</accession>
<name>A0ABQ2K0S6_9ACTN</name>
<protein>
    <submittedName>
        <fullName evidence="2">Uncharacterized protein</fullName>
    </submittedName>
</protein>
<gene>
    <name evidence="2" type="ORF">GCM10012285_61670</name>
</gene>
<evidence type="ECO:0000313" key="3">
    <source>
        <dbReference type="Proteomes" id="UP000600080"/>
    </source>
</evidence>
<feature type="region of interest" description="Disordered" evidence="1">
    <location>
        <begin position="58"/>
        <end position="93"/>
    </location>
</feature>
<sequence>MLCHVGKYGTGVRRLSRYTWHQSNVLEKSWECFSGPAPLPPASADCGRRHFSYRLRSVEAEPTSPKSGTADQHRRHTIRDRLPPTSCGSGDFY</sequence>
<reference evidence="3" key="1">
    <citation type="journal article" date="2019" name="Int. J. Syst. Evol. Microbiol.">
        <title>The Global Catalogue of Microorganisms (GCM) 10K type strain sequencing project: providing services to taxonomists for standard genome sequencing and annotation.</title>
        <authorList>
            <consortium name="The Broad Institute Genomics Platform"/>
            <consortium name="The Broad Institute Genome Sequencing Center for Infectious Disease"/>
            <person name="Wu L."/>
            <person name="Ma J."/>
        </authorList>
    </citation>
    <scope>NUCLEOTIDE SEQUENCE [LARGE SCALE GENOMIC DNA]</scope>
    <source>
        <strain evidence="3">CGMCC 4.7323</strain>
    </source>
</reference>
<comment type="caution">
    <text evidence="2">The sequence shown here is derived from an EMBL/GenBank/DDBJ whole genome shotgun (WGS) entry which is preliminary data.</text>
</comment>
<evidence type="ECO:0000313" key="2">
    <source>
        <dbReference type="EMBL" id="GGN61994.1"/>
    </source>
</evidence>